<dbReference type="PANTHER" id="PTHR30231:SF42">
    <property type="entry name" value="EXONUCLEASE"/>
    <property type="match status" value="1"/>
</dbReference>
<dbReference type="InterPro" id="IPR013520">
    <property type="entry name" value="Ribonucl_H"/>
</dbReference>
<dbReference type="Gene3D" id="3.30.420.10">
    <property type="entry name" value="Ribonuclease H-like superfamily/Ribonuclease H"/>
    <property type="match status" value="1"/>
</dbReference>
<protein>
    <recommendedName>
        <fullName evidence="2">Exonuclease domain-containing protein</fullName>
    </recommendedName>
</protein>
<dbReference type="NCBIfam" id="TIGR00573">
    <property type="entry name" value="dnaq"/>
    <property type="match status" value="1"/>
</dbReference>
<dbReference type="STRING" id="1794912.AXX12_06265"/>
<keyword evidence="1" id="KW-0378">Hydrolase</keyword>
<dbReference type="SUPFAM" id="SSF53098">
    <property type="entry name" value="Ribonuclease H-like"/>
    <property type="match status" value="1"/>
</dbReference>
<reference evidence="3 4" key="1">
    <citation type="submission" date="2016-02" db="EMBL/GenBank/DDBJ databases">
        <title>Anaerosporomusa subterraneum gen. nov., sp. nov., a spore-forming obligate anaerobe isolated from saprolite.</title>
        <authorList>
            <person name="Choi J.K."/>
            <person name="Shah M."/>
            <person name="Yee N."/>
        </authorList>
    </citation>
    <scope>NUCLEOTIDE SEQUENCE [LARGE SCALE GENOMIC DNA]</scope>
    <source>
        <strain evidence="3 4">RU4</strain>
    </source>
</reference>
<accession>A0A154BPY2</accession>
<dbReference type="AlphaFoldDB" id="A0A154BPY2"/>
<name>A0A154BPY2_ANASB</name>
<keyword evidence="1" id="KW-0540">Nuclease</keyword>
<dbReference type="CDD" id="cd06130">
    <property type="entry name" value="DNA_pol_III_epsilon_like"/>
    <property type="match status" value="1"/>
</dbReference>
<keyword evidence="1" id="KW-0269">Exonuclease</keyword>
<sequence length="181" mass="20236">MNSRSTNSRTQPVISQTFTAIDFETANHQRNSACQLGIVVVENGNIVDTQSWLIKPPSTTFTFTDIHGITYEVVKNQPSFQELWPTIQPYIGNQILAAHNATFDISVLRAVLSHYRLPAPEFQVIDSLAVARRIWPCLPNHKLNTVANHLNFQFQHHDAANDARACAEIILQAAKEVAASF</sequence>
<gene>
    <name evidence="3" type="ORF">AXX12_06265</name>
</gene>
<dbReference type="GO" id="GO:0006260">
    <property type="term" value="P:DNA replication"/>
    <property type="evidence" value="ECO:0007669"/>
    <property type="project" value="InterPro"/>
</dbReference>
<dbReference type="OrthoDB" id="9776650at2"/>
<proteinExistence type="predicted"/>
<dbReference type="InterPro" id="IPR012337">
    <property type="entry name" value="RNaseH-like_sf"/>
</dbReference>
<dbReference type="GO" id="GO:0008408">
    <property type="term" value="F:3'-5' exonuclease activity"/>
    <property type="evidence" value="ECO:0007669"/>
    <property type="project" value="TreeGrafter"/>
</dbReference>
<comment type="caution">
    <text evidence="3">The sequence shown here is derived from an EMBL/GenBank/DDBJ whole genome shotgun (WGS) entry which is preliminary data.</text>
</comment>
<dbReference type="GO" id="GO:0005829">
    <property type="term" value="C:cytosol"/>
    <property type="evidence" value="ECO:0007669"/>
    <property type="project" value="TreeGrafter"/>
</dbReference>
<dbReference type="FunFam" id="3.30.420.10:FF:000045">
    <property type="entry name" value="3'-5' exonuclease DinG"/>
    <property type="match status" value="1"/>
</dbReference>
<dbReference type="Pfam" id="PF00929">
    <property type="entry name" value="RNase_T"/>
    <property type="match status" value="1"/>
</dbReference>
<keyword evidence="4" id="KW-1185">Reference proteome</keyword>
<feature type="domain" description="Exonuclease" evidence="2">
    <location>
        <begin position="17"/>
        <end position="179"/>
    </location>
</feature>
<dbReference type="Proteomes" id="UP000076268">
    <property type="component" value="Unassembled WGS sequence"/>
</dbReference>
<dbReference type="PANTHER" id="PTHR30231">
    <property type="entry name" value="DNA POLYMERASE III SUBUNIT EPSILON"/>
    <property type="match status" value="1"/>
</dbReference>
<evidence type="ECO:0000313" key="4">
    <source>
        <dbReference type="Proteomes" id="UP000076268"/>
    </source>
</evidence>
<dbReference type="InterPro" id="IPR036397">
    <property type="entry name" value="RNaseH_sf"/>
</dbReference>
<evidence type="ECO:0000259" key="2">
    <source>
        <dbReference type="SMART" id="SM00479"/>
    </source>
</evidence>
<evidence type="ECO:0000313" key="3">
    <source>
        <dbReference type="EMBL" id="KYZ76044.1"/>
    </source>
</evidence>
<dbReference type="RefSeq" id="WP_066240805.1">
    <property type="nucleotide sequence ID" value="NZ_LSGP01000017.1"/>
</dbReference>
<dbReference type="InterPro" id="IPR006054">
    <property type="entry name" value="DnaQ"/>
</dbReference>
<dbReference type="EMBL" id="LSGP01000017">
    <property type="protein sequence ID" value="KYZ76044.1"/>
    <property type="molecule type" value="Genomic_DNA"/>
</dbReference>
<organism evidence="3 4">
    <name type="scientific">Anaerosporomusa subterranea</name>
    <dbReference type="NCBI Taxonomy" id="1794912"/>
    <lineage>
        <taxon>Bacteria</taxon>
        <taxon>Bacillati</taxon>
        <taxon>Bacillota</taxon>
        <taxon>Negativicutes</taxon>
        <taxon>Acetonemataceae</taxon>
        <taxon>Anaerosporomusa</taxon>
    </lineage>
</organism>
<dbReference type="SMART" id="SM00479">
    <property type="entry name" value="EXOIII"/>
    <property type="match status" value="1"/>
</dbReference>
<evidence type="ECO:0000256" key="1">
    <source>
        <dbReference type="ARBA" id="ARBA00022839"/>
    </source>
</evidence>
<dbReference type="GO" id="GO:0003677">
    <property type="term" value="F:DNA binding"/>
    <property type="evidence" value="ECO:0007669"/>
    <property type="project" value="InterPro"/>
</dbReference>
<dbReference type="GO" id="GO:0003887">
    <property type="term" value="F:DNA-directed DNA polymerase activity"/>
    <property type="evidence" value="ECO:0007669"/>
    <property type="project" value="InterPro"/>
</dbReference>